<proteinExistence type="predicted"/>
<organism evidence="1 2">
    <name type="scientific">Virgibacillus natechei</name>
    <dbReference type="NCBI Taxonomy" id="1216297"/>
    <lineage>
        <taxon>Bacteria</taxon>
        <taxon>Bacillati</taxon>
        <taxon>Bacillota</taxon>
        <taxon>Bacilli</taxon>
        <taxon>Bacillales</taxon>
        <taxon>Bacillaceae</taxon>
        <taxon>Virgibacillus</taxon>
    </lineage>
</organism>
<protein>
    <recommendedName>
        <fullName evidence="3">DNA-binding protein</fullName>
    </recommendedName>
</protein>
<dbReference type="EMBL" id="JAGGKX010000029">
    <property type="protein sequence ID" value="MBP1971607.1"/>
    <property type="molecule type" value="Genomic_DNA"/>
</dbReference>
<dbReference type="RefSeq" id="WP_209464629.1">
    <property type="nucleotide sequence ID" value="NZ_CP110224.1"/>
</dbReference>
<evidence type="ECO:0000313" key="2">
    <source>
        <dbReference type="Proteomes" id="UP001519345"/>
    </source>
</evidence>
<evidence type="ECO:0000313" key="1">
    <source>
        <dbReference type="EMBL" id="MBP1971607.1"/>
    </source>
</evidence>
<name>A0ABS4IKY0_9BACI</name>
<gene>
    <name evidence="1" type="ORF">J2Z83_003758</name>
</gene>
<keyword evidence="2" id="KW-1185">Reference proteome</keyword>
<comment type="caution">
    <text evidence="1">The sequence shown here is derived from an EMBL/GenBank/DDBJ whole genome shotgun (WGS) entry which is preliminary data.</text>
</comment>
<evidence type="ECO:0008006" key="3">
    <source>
        <dbReference type="Google" id="ProtNLM"/>
    </source>
</evidence>
<accession>A0ABS4IKY0</accession>
<reference evidence="1 2" key="1">
    <citation type="submission" date="2021-03" db="EMBL/GenBank/DDBJ databases">
        <title>Genomic Encyclopedia of Type Strains, Phase IV (KMG-IV): sequencing the most valuable type-strain genomes for metagenomic binning, comparative biology and taxonomic classification.</title>
        <authorList>
            <person name="Goeker M."/>
        </authorList>
    </citation>
    <scope>NUCLEOTIDE SEQUENCE [LARGE SCALE GENOMIC DNA]</scope>
    <source>
        <strain evidence="1 2">DSM 25609</strain>
    </source>
</reference>
<sequence length="128" mass="14776">MTPYDIAEKNGISEQALNARLARGWTLDRSIKAPINKGRSKWLKIALENGIKKSTFDYRYYSLFWSFEDAATVPVSQKPPSERQRWLKVAKENGISLGTFNSRVNMYGRSYEYAATHPVQKQRKKEIS</sequence>
<dbReference type="Proteomes" id="UP001519345">
    <property type="component" value="Unassembled WGS sequence"/>
</dbReference>